<sequence>MEICGFLSNDLSEVMDEITLVLVCKRPVMGVGKQRLVAHFGMEKTQKIAQALLNCALEDAVSWDGPVVIAPASYKDHDWAASLLPLSKKVKIQPQTSGNLGQRLNELDRTLRQDGLKKLIFIGSDAPSLTESDYEACRHALQRHDTVLIPASDGGVALMASRYPWPELAELPWSTDRLGVALADCCRRAGWSVALLEQRSDVDEMADCLRLVALLRNDERSARQQLYTLVCEFIDKTEIEAC</sequence>
<evidence type="ECO:0008006" key="3">
    <source>
        <dbReference type="Google" id="ProtNLM"/>
    </source>
</evidence>
<gene>
    <name evidence="1" type="ORF">SAMN05421880_13914</name>
</gene>
<protein>
    <recommendedName>
        <fullName evidence="3">DUF2064 domain-containing protein</fullName>
    </recommendedName>
</protein>
<dbReference type="InterPro" id="IPR029044">
    <property type="entry name" value="Nucleotide-diphossugar_trans"/>
</dbReference>
<dbReference type="InterPro" id="IPR018641">
    <property type="entry name" value="Trfase_1_rSAM/seldom-assoc"/>
</dbReference>
<accession>A0A1I4U5Y1</accession>
<keyword evidence="2" id="KW-1185">Reference proteome</keyword>
<dbReference type="Proteomes" id="UP000199561">
    <property type="component" value="Unassembled WGS sequence"/>
</dbReference>
<proteinExistence type="predicted"/>
<dbReference type="AlphaFoldDB" id="A0A1I4U5Y1"/>
<evidence type="ECO:0000313" key="1">
    <source>
        <dbReference type="EMBL" id="SFM84408.1"/>
    </source>
</evidence>
<name>A0A1I4U5Y1_9PROT</name>
<dbReference type="Gene3D" id="3.90.550.10">
    <property type="entry name" value="Spore Coat Polysaccharide Biosynthesis Protein SpsA, Chain A"/>
    <property type="match status" value="1"/>
</dbReference>
<dbReference type="EMBL" id="FOUF01000039">
    <property type="protein sequence ID" value="SFM84408.1"/>
    <property type="molecule type" value="Genomic_DNA"/>
</dbReference>
<organism evidence="1 2">
    <name type="scientific">Nitrosomonas nitrosa</name>
    <dbReference type="NCBI Taxonomy" id="52442"/>
    <lineage>
        <taxon>Bacteria</taxon>
        <taxon>Pseudomonadati</taxon>
        <taxon>Pseudomonadota</taxon>
        <taxon>Betaproteobacteria</taxon>
        <taxon>Nitrosomonadales</taxon>
        <taxon>Nitrosomonadaceae</taxon>
        <taxon>Nitrosomonas</taxon>
    </lineage>
</organism>
<evidence type="ECO:0000313" key="2">
    <source>
        <dbReference type="Proteomes" id="UP000199561"/>
    </source>
</evidence>
<reference evidence="1 2" key="1">
    <citation type="submission" date="2016-10" db="EMBL/GenBank/DDBJ databases">
        <authorList>
            <person name="de Groot N.N."/>
        </authorList>
    </citation>
    <scope>NUCLEOTIDE SEQUENCE [LARGE SCALE GENOMIC DNA]</scope>
    <source>
        <strain evidence="1 2">Nm146</strain>
    </source>
</reference>
<dbReference type="Pfam" id="PF09837">
    <property type="entry name" value="DUF2064"/>
    <property type="match status" value="1"/>
</dbReference>
<dbReference type="PANTHER" id="PTHR36529:SF1">
    <property type="entry name" value="GLYCOSYLTRANSFERASE"/>
    <property type="match status" value="1"/>
</dbReference>
<dbReference type="SUPFAM" id="SSF53448">
    <property type="entry name" value="Nucleotide-diphospho-sugar transferases"/>
    <property type="match status" value="1"/>
</dbReference>
<dbReference type="PANTHER" id="PTHR36529">
    <property type="entry name" value="SLL1095 PROTEIN"/>
    <property type="match status" value="1"/>
</dbReference>
<dbReference type="STRING" id="52442.SAMN05421880_13914"/>